<organism evidence="2 3">
    <name type="scientific">Cinara cedri</name>
    <dbReference type="NCBI Taxonomy" id="506608"/>
    <lineage>
        <taxon>Eukaryota</taxon>
        <taxon>Metazoa</taxon>
        <taxon>Ecdysozoa</taxon>
        <taxon>Arthropoda</taxon>
        <taxon>Hexapoda</taxon>
        <taxon>Insecta</taxon>
        <taxon>Pterygota</taxon>
        <taxon>Neoptera</taxon>
        <taxon>Paraneoptera</taxon>
        <taxon>Hemiptera</taxon>
        <taxon>Sternorrhyncha</taxon>
        <taxon>Aphidomorpha</taxon>
        <taxon>Aphidoidea</taxon>
        <taxon>Aphididae</taxon>
        <taxon>Lachninae</taxon>
        <taxon>Cinara</taxon>
    </lineage>
</organism>
<proteinExistence type="predicted"/>
<name>A0A5E4MT91_9HEMI</name>
<keyword evidence="1" id="KW-0175">Coiled coil</keyword>
<feature type="coiled-coil region" evidence="1">
    <location>
        <begin position="334"/>
        <end position="404"/>
    </location>
</feature>
<evidence type="ECO:0000313" key="2">
    <source>
        <dbReference type="EMBL" id="VVC34125.1"/>
    </source>
</evidence>
<dbReference type="Proteomes" id="UP000325440">
    <property type="component" value="Unassembled WGS sequence"/>
</dbReference>
<dbReference type="AlphaFoldDB" id="A0A5E4MT91"/>
<dbReference type="OrthoDB" id="332250at2759"/>
<evidence type="ECO:0000256" key="1">
    <source>
        <dbReference type="SAM" id="Coils"/>
    </source>
</evidence>
<protein>
    <submittedName>
        <fullName evidence="2">Uncharacterized protein</fullName>
    </submittedName>
</protein>
<gene>
    <name evidence="2" type="ORF">CINCED_3A005839</name>
</gene>
<dbReference type="Gene3D" id="2.60.40.150">
    <property type="entry name" value="C2 domain"/>
    <property type="match status" value="1"/>
</dbReference>
<dbReference type="EMBL" id="CABPRJ010000983">
    <property type="protein sequence ID" value="VVC34125.1"/>
    <property type="molecule type" value="Genomic_DNA"/>
</dbReference>
<sequence length="473" mass="55155">MTNSLQGIDRTNKKIILHIISAYGFGLVKGSIVVHATLMNIQQETPIIPVNNNELKIYNEIIWYLDTLTLKKLKMSNTSVKIECIHIPANKSSSNEKLGYLLFNLKDAQTINSISNDRIENKSYKLIGSKNCSYTLTISLRIEDFIVKTIKTPPKQIKHLQLINNKNIKDKTNYLQKVNKSVEENTNLKENIEIDLPKSDVNILEQTEYLPTKEESINVFTSDVQQKIIEELEVWKDKQMTLFKEKIKIKEEQLLKEFNKKWLDDRKRIEEDLTNEISKCKALAENVDKMADMLKERETIVTAKELELACKKDCIDNKYISLVQNVQSSNGQTFNELNNKIFELTTKLQDSEKMNILLKKENKQLKNDFNTNYGIQIQHLENKISNLESKYAEANQSCMFFKERWITSVRKINQILSSKLYESKTNEHLLNKRQNVQNILTNQLVERQQDEDKIKQLLNKLSQDMTNINYLSP</sequence>
<evidence type="ECO:0000313" key="3">
    <source>
        <dbReference type="Proteomes" id="UP000325440"/>
    </source>
</evidence>
<accession>A0A5E4MT91</accession>
<reference evidence="2 3" key="1">
    <citation type="submission" date="2019-08" db="EMBL/GenBank/DDBJ databases">
        <authorList>
            <person name="Alioto T."/>
            <person name="Alioto T."/>
            <person name="Gomez Garrido J."/>
        </authorList>
    </citation>
    <scope>NUCLEOTIDE SEQUENCE [LARGE SCALE GENOMIC DNA]</scope>
</reference>
<keyword evidence="3" id="KW-1185">Reference proteome</keyword>
<dbReference type="InterPro" id="IPR035892">
    <property type="entry name" value="C2_domain_sf"/>
</dbReference>